<sequence>MPQHPLSVNPGETKEGQENLLKVEGKALETTFATSKAALNSFQFLLKTIYDLLAKRSFEQNKEEKQEHLEQRRQSQPGDRVTMHLGMNKIYDSSDPEVKITPRQAVLVEQALKNPEQFEGRLTINVNDEPVYQVVRGQVIKDDLKLSEIFQQPNKTLEIQPENALSHAPANGQERSLDKLLEALTKQQQTIEQLQQTNSKLVEKIDKMDQTLQAYGEHIKTIQHPQLAKHLREQTTGARNFLKSGIEQLKQFFGQALANLQQKFNDFRQERAIKTLDSILTKYGKEDEGGNLTLTGNNYQIIRDKNTGKIDLISQQNQNKVIEQNQLTPQASLGDLKALNELSQTVEAQSQTQTQALNLTNGRGSHRR</sequence>
<evidence type="ECO:0000313" key="3">
    <source>
        <dbReference type="Proteomes" id="UP000008206"/>
    </source>
</evidence>
<dbReference type="AlphaFoldDB" id="E0UMN1"/>
<keyword evidence="2" id="KW-0614">Plasmid</keyword>
<name>E0UMN1_GLOV7</name>
<protein>
    <submittedName>
        <fullName evidence="2">Uncharacterized protein</fullName>
    </submittedName>
</protein>
<dbReference type="HOGENOM" id="CLU_751683_0_0_3"/>
<dbReference type="Proteomes" id="UP000008206">
    <property type="component" value="Plasmid Cy782202"/>
</dbReference>
<keyword evidence="3" id="KW-1185">Reference proteome</keyword>
<geneLocation type="plasmid" evidence="2 3">
    <name>Cy782202</name>
</geneLocation>
<evidence type="ECO:0000313" key="2">
    <source>
        <dbReference type="EMBL" id="ADN18211.1"/>
    </source>
</evidence>
<evidence type="ECO:0000256" key="1">
    <source>
        <dbReference type="SAM" id="Coils"/>
    </source>
</evidence>
<feature type="coiled-coil region" evidence="1">
    <location>
        <begin position="177"/>
        <end position="211"/>
    </location>
</feature>
<reference evidence="3" key="1">
    <citation type="journal article" date="2011" name="MBio">
        <title>Novel metabolic attributes of the genus Cyanothece, comprising a group of unicellular nitrogen-fixing Cyanobacteria.</title>
        <authorList>
            <person name="Bandyopadhyay A."/>
            <person name="Elvitigala T."/>
            <person name="Welsh E."/>
            <person name="Stockel J."/>
            <person name="Liberton M."/>
            <person name="Min H."/>
            <person name="Sherman L.A."/>
            <person name="Pakrasi H.B."/>
        </authorList>
    </citation>
    <scope>NUCLEOTIDE SEQUENCE [LARGE SCALE GENOMIC DNA]</scope>
    <source>
        <strain evidence="3">PCC 7822</strain>
        <plasmid evidence="3">Cy782202</plasmid>
    </source>
</reference>
<keyword evidence="1" id="KW-0175">Coiled coil</keyword>
<accession>E0UMN1</accession>
<dbReference type="KEGG" id="cyj:Cyan7822_6427"/>
<dbReference type="EMBL" id="CP002200">
    <property type="protein sequence ID" value="ADN18211.1"/>
    <property type="molecule type" value="Genomic_DNA"/>
</dbReference>
<gene>
    <name evidence="2" type="ordered locus">Cyan7822_6427</name>
</gene>
<dbReference type="RefSeq" id="WP_013334957.1">
    <property type="nucleotide sequence ID" value="NC_014534.1"/>
</dbReference>
<organism evidence="2 3">
    <name type="scientific">Gloeothece verrucosa (strain PCC 7822)</name>
    <name type="common">Cyanothece sp. (strain PCC 7822)</name>
    <dbReference type="NCBI Taxonomy" id="497965"/>
    <lineage>
        <taxon>Bacteria</taxon>
        <taxon>Bacillati</taxon>
        <taxon>Cyanobacteriota</taxon>
        <taxon>Cyanophyceae</taxon>
        <taxon>Oscillatoriophycideae</taxon>
        <taxon>Chroococcales</taxon>
        <taxon>Aphanothecaceae</taxon>
        <taxon>Gloeothece</taxon>
        <taxon>Gloeothece verrucosa</taxon>
    </lineage>
</organism>
<proteinExistence type="predicted"/>